<reference evidence="4" key="1">
    <citation type="submission" date="2016-10" db="EMBL/GenBank/DDBJ databases">
        <authorList>
            <person name="Varghese N."/>
            <person name="Submissions S."/>
        </authorList>
    </citation>
    <scope>NUCLEOTIDE SEQUENCE [LARGE SCALE GENOMIC DNA]</scope>
    <source>
        <strain evidence="4">DSM 527</strain>
    </source>
</reference>
<name>A0A1G7LLN2_CHIFI</name>
<dbReference type="AlphaFoldDB" id="A0A1G7LLN2"/>
<dbReference type="STRING" id="104663.SAMN04488121_102116"/>
<protein>
    <submittedName>
        <fullName evidence="3">Amidohydrolase</fullName>
    </submittedName>
</protein>
<keyword evidence="2" id="KW-0812">Transmembrane</keyword>
<keyword evidence="2" id="KW-0472">Membrane</keyword>
<keyword evidence="2" id="KW-1133">Transmembrane helix</keyword>
<dbReference type="EMBL" id="FNBN01000002">
    <property type="protein sequence ID" value="SDF50442.1"/>
    <property type="molecule type" value="Genomic_DNA"/>
</dbReference>
<dbReference type="InterPro" id="IPR032466">
    <property type="entry name" value="Metal_Hydrolase"/>
</dbReference>
<evidence type="ECO:0000256" key="1">
    <source>
        <dbReference type="SAM" id="MobiDB-lite"/>
    </source>
</evidence>
<accession>A0A1G7LLN2</accession>
<dbReference type="GO" id="GO:0016787">
    <property type="term" value="F:hydrolase activity"/>
    <property type="evidence" value="ECO:0007669"/>
    <property type="project" value="UniProtKB-KW"/>
</dbReference>
<evidence type="ECO:0000256" key="2">
    <source>
        <dbReference type="SAM" id="Phobius"/>
    </source>
</evidence>
<dbReference type="SUPFAM" id="SSF51556">
    <property type="entry name" value="Metallo-dependent hydrolases"/>
    <property type="match status" value="2"/>
</dbReference>
<dbReference type="Proteomes" id="UP000199045">
    <property type="component" value="Unassembled WGS sequence"/>
</dbReference>
<gene>
    <name evidence="3" type="ORF">SAMN04488121_102116</name>
</gene>
<evidence type="ECO:0000313" key="4">
    <source>
        <dbReference type="Proteomes" id="UP000199045"/>
    </source>
</evidence>
<proteinExistence type="predicted"/>
<organism evidence="3 4">
    <name type="scientific">Chitinophaga filiformis</name>
    <name type="common">Myxococcus filiformis</name>
    <name type="synonym">Flexibacter filiformis</name>
    <dbReference type="NCBI Taxonomy" id="104663"/>
    <lineage>
        <taxon>Bacteria</taxon>
        <taxon>Pseudomonadati</taxon>
        <taxon>Bacteroidota</taxon>
        <taxon>Chitinophagia</taxon>
        <taxon>Chitinophagales</taxon>
        <taxon>Chitinophagaceae</taxon>
        <taxon>Chitinophaga</taxon>
    </lineage>
</organism>
<dbReference type="RefSeq" id="WP_176842197.1">
    <property type="nucleotide sequence ID" value="NZ_FNBN01000002.1"/>
</dbReference>
<sequence>MAEEKAPIINCHTHVFTGDHVPPYLARTFVPEPFHFLISLKVLVSIFRWWYRWPARIPHKFWFKWLRKGFTHVNLIYNKCWPFNTILEYYLFFQTFFILNKLLPPVLPAGNWLSKLTDKFSAWLSPYMLPINGLFLQVCFVIFVLLFFPTIRNLLAWMSSGLKKFLAMLPGKQTREMIGRYLNIGRYAFHRHQSTIFSKLKSQYPAGTGFVVLPMDMDYMSAGKSRTRYRDQMQELAELKDDNKETLFPFVFVDPRRCVPVRKEKRFKKGDKPFFAWKQVGVKVILEDCFIRDYLEEKQFSGIKIYPALGYFPFDIRLLPLWKYAADNNIPILTHCIRGTIFYRGRKQTAWYQHPVFEQAMSKQKNGKNGKNGFDGFETDEERETKDSLKEDYVPLDLPQTKNVDFSTNFTHPMNYLCLLDKTLLHRVISVEAAKEGASQEEIDRVKTLFGYTSTGLTRDLSKLKLCMGHFGGDDEWCRYFEKDRYNYSSQLTKHPDRGIEFLKRRDGKLAPGKPEQLWRYTDWYSIICSMMLQYDNVYADISYILHNDAGVLPLLKETLQNKGLREKVLYGTDFFVVRNHKSDKNMLADMMGGLSVEDFDQVARVNPRKYLNLNIPDQPKIIIIGKPEKPGVPQNGQEKEQSRDLTDSDVRD</sequence>
<keyword evidence="3" id="KW-0378">Hydrolase</keyword>
<feature type="region of interest" description="Disordered" evidence="1">
    <location>
        <begin position="362"/>
        <end position="388"/>
    </location>
</feature>
<dbReference type="Gene3D" id="3.20.20.140">
    <property type="entry name" value="Metal-dependent hydrolases"/>
    <property type="match status" value="1"/>
</dbReference>
<feature type="compositionally biased region" description="Basic and acidic residues" evidence="1">
    <location>
        <begin position="638"/>
        <end position="653"/>
    </location>
</feature>
<evidence type="ECO:0000313" key="3">
    <source>
        <dbReference type="EMBL" id="SDF50442.1"/>
    </source>
</evidence>
<feature type="transmembrane region" description="Helical" evidence="2">
    <location>
        <begin position="127"/>
        <end position="148"/>
    </location>
</feature>
<feature type="region of interest" description="Disordered" evidence="1">
    <location>
        <begin position="626"/>
        <end position="653"/>
    </location>
</feature>